<evidence type="ECO:0000256" key="5">
    <source>
        <dbReference type="ARBA" id="ARBA00022833"/>
    </source>
</evidence>
<proteinExistence type="predicted"/>
<dbReference type="Pfam" id="PF21137">
    <property type="entry name" value="ANM3_C2H2_Zf"/>
    <property type="match status" value="1"/>
</dbReference>
<feature type="domain" description="Protein arginine N-methyltransferase 3-like C2H2 zinc finger" evidence="6">
    <location>
        <begin position="105"/>
        <end position="159"/>
    </location>
</feature>
<protein>
    <recommendedName>
        <fullName evidence="2">type I protein arginine methyltransferase</fullName>
        <ecNumber evidence="2">2.1.1.319</ecNumber>
    </recommendedName>
</protein>
<organism evidence="7">
    <name type="scientific">Brassica napus</name>
    <name type="common">Rape</name>
    <dbReference type="NCBI Taxonomy" id="3708"/>
    <lineage>
        <taxon>Eukaryota</taxon>
        <taxon>Viridiplantae</taxon>
        <taxon>Streptophyta</taxon>
        <taxon>Embryophyta</taxon>
        <taxon>Tracheophyta</taxon>
        <taxon>Spermatophyta</taxon>
        <taxon>Magnoliopsida</taxon>
        <taxon>eudicotyledons</taxon>
        <taxon>Gunneridae</taxon>
        <taxon>Pentapetalae</taxon>
        <taxon>rosids</taxon>
        <taxon>malvids</taxon>
        <taxon>Brassicales</taxon>
        <taxon>Brassicaceae</taxon>
        <taxon>Brassiceae</taxon>
        <taxon>Brassica</taxon>
    </lineage>
</organism>
<dbReference type="InterPro" id="IPR036236">
    <property type="entry name" value="Znf_C2H2_sf"/>
</dbReference>
<accession>A0A816IRK9</accession>
<evidence type="ECO:0000256" key="1">
    <source>
        <dbReference type="ARBA" id="ARBA00004496"/>
    </source>
</evidence>
<dbReference type="InterPro" id="IPR049482">
    <property type="entry name" value="ANM3-like_C2H2_Zf"/>
</dbReference>
<dbReference type="EMBL" id="HG994373">
    <property type="protein sequence ID" value="CAF1732775.1"/>
    <property type="molecule type" value="Genomic_DNA"/>
</dbReference>
<evidence type="ECO:0000256" key="3">
    <source>
        <dbReference type="ARBA" id="ARBA00022490"/>
    </source>
</evidence>
<dbReference type="AlphaFoldDB" id="A0A816IRK9"/>
<evidence type="ECO:0000256" key="4">
    <source>
        <dbReference type="ARBA" id="ARBA00022723"/>
    </source>
</evidence>
<dbReference type="SUPFAM" id="SSF57667">
    <property type="entry name" value="beta-beta-alpha zinc fingers"/>
    <property type="match status" value="1"/>
</dbReference>
<dbReference type="GO" id="GO:0005737">
    <property type="term" value="C:cytoplasm"/>
    <property type="evidence" value="ECO:0007669"/>
    <property type="project" value="UniProtKB-SubCell"/>
</dbReference>
<evidence type="ECO:0000313" key="7">
    <source>
        <dbReference type="EMBL" id="CAF1732775.1"/>
    </source>
</evidence>
<dbReference type="SUPFAM" id="SSF53335">
    <property type="entry name" value="S-adenosyl-L-methionine-dependent methyltransferases"/>
    <property type="match status" value="1"/>
</dbReference>
<dbReference type="InterPro" id="IPR029063">
    <property type="entry name" value="SAM-dependent_MTases_sf"/>
</dbReference>
<gene>
    <name evidence="7" type="ORF">DARMORV10_C09P27390.1</name>
</gene>
<sequence>MWREEGQTLSNRSLIANPLFRTWRRSLGYHSQLLMAAETKMVKDGVPNYSENDDEENFSEDGDWGDWEAADKDDDDFESDFVCLFCDSLFEHCRLSHGFDFHGVRKELKLDFYASFKLINYIRSQVAENKCWSWEALRKCHPEAKDVNFPWDEEKYLKPFLQEDSLLYSFADDEEEEDEEEALDREDLIEDLRKLGDLSIVDDEAIGESSVSNNDKCKDVSLISNCDDLKQSSAYGLIVNRKGKEPRVCDARLVGRSIRKVNENYFGSYNSFGIHREMISDKVRTDAYRDALLKNSSLMSGSVVMDVGCGTGILR</sequence>
<dbReference type="Proteomes" id="UP001295469">
    <property type="component" value="Chromosome C09"/>
</dbReference>
<evidence type="ECO:0000256" key="2">
    <source>
        <dbReference type="ARBA" id="ARBA00011925"/>
    </source>
</evidence>
<dbReference type="PANTHER" id="PTHR13267:SF3">
    <property type="entry name" value="ZINC FINGER PROTEIN 277"/>
    <property type="match status" value="1"/>
</dbReference>
<reference evidence="7" key="1">
    <citation type="submission" date="2021-01" db="EMBL/GenBank/DDBJ databases">
        <authorList>
            <consortium name="Genoscope - CEA"/>
            <person name="William W."/>
        </authorList>
    </citation>
    <scope>NUCLEOTIDE SEQUENCE</scope>
</reference>
<keyword evidence="5" id="KW-0862">Zinc</keyword>
<name>A0A816IRK9_BRANA</name>
<dbReference type="InterPro" id="IPR040048">
    <property type="entry name" value="ZNF277"/>
</dbReference>
<dbReference type="EC" id="2.1.1.319" evidence="2"/>
<keyword evidence="3" id="KW-0963">Cytoplasm</keyword>
<evidence type="ECO:0000259" key="6">
    <source>
        <dbReference type="Pfam" id="PF21137"/>
    </source>
</evidence>
<comment type="subcellular location">
    <subcellularLocation>
        <location evidence="1">Cytoplasm</location>
    </subcellularLocation>
</comment>
<dbReference type="GO" id="GO:0035242">
    <property type="term" value="F:protein-arginine omega-N asymmetric methyltransferase activity"/>
    <property type="evidence" value="ECO:0007669"/>
    <property type="project" value="UniProtKB-EC"/>
</dbReference>
<dbReference type="Gene3D" id="3.40.50.150">
    <property type="entry name" value="Vaccinia Virus protein VP39"/>
    <property type="match status" value="1"/>
</dbReference>
<dbReference type="PANTHER" id="PTHR13267">
    <property type="entry name" value="ZINC FINGER PROTEIN 277"/>
    <property type="match status" value="1"/>
</dbReference>
<dbReference type="GO" id="GO:0046872">
    <property type="term" value="F:metal ion binding"/>
    <property type="evidence" value="ECO:0007669"/>
    <property type="project" value="UniProtKB-KW"/>
</dbReference>
<keyword evidence="4" id="KW-0479">Metal-binding</keyword>